<dbReference type="Pfam" id="PF02996">
    <property type="entry name" value="Prefoldin"/>
    <property type="match status" value="1"/>
</dbReference>
<name>A0A6G3MGL6_HENSL</name>
<reference evidence="4" key="1">
    <citation type="submission" date="2018-11" db="EMBL/GenBank/DDBJ databases">
        <title>Henneguya salminicola genome and transcriptome.</title>
        <authorList>
            <person name="Yahalomi D."/>
            <person name="Atkinson S.D."/>
            <person name="Neuhof M."/>
            <person name="Chang E.S."/>
            <person name="Philippe H."/>
            <person name="Cartwright P."/>
            <person name="Bartholomew J.L."/>
            <person name="Huchon D."/>
        </authorList>
    </citation>
    <scope>NUCLEOTIDE SEQUENCE</scope>
    <source>
        <strain evidence="4">Hz1</strain>
        <tissue evidence="4">Whole</tissue>
    </source>
</reference>
<organism evidence="4">
    <name type="scientific">Henneguya salminicola</name>
    <name type="common">Myxosporean</name>
    <dbReference type="NCBI Taxonomy" id="69463"/>
    <lineage>
        <taxon>Eukaryota</taxon>
        <taxon>Metazoa</taxon>
        <taxon>Cnidaria</taxon>
        <taxon>Myxozoa</taxon>
        <taxon>Myxosporea</taxon>
        <taxon>Bivalvulida</taxon>
        <taxon>Platysporina</taxon>
        <taxon>Myxobolidae</taxon>
        <taxon>Henneguya</taxon>
    </lineage>
</organism>
<keyword evidence="2" id="KW-0539">Nucleus</keyword>
<proteinExistence type="inferred from homology"/>
<comment type="subcellular location">
    <subcellularLocation>
        <location evidence="1">Nucleus</location>
    </subcellularLocation>
</comment>
<protein>
    <submittedName>
        <fullName evidence="4">Unconventional prefoldin RPB5 interactor (Trinotate prediction)</fullName>
    </submittedName>
</protein>
<accession>A0A6G3MGL6</accession>
<dbReference type="Gene3D" id="1.10.287.370">
    <property type="match status" value="1"/>
</dbReference>
<evidence type="ECO:0000313" key="4">
    <source>
        <dbReference type="EMBL" id="NDJ93175.1"/>
    </source>
</evidence>
<dbReference type="GO" id="GO:0000122">
    <property type="term" value="P:negative regulation of transcription by RNA polymerase II"/>
    <property type="evidence" value="ECO:0007669"/>
    <property type="project" value="TreeGrafter"/>
</dbReference>
<comment type="similarity">
    <text evidence="3">Belongs to the RNA polymerase II subunit 5-mediating protein family.</text>
</comment>
<dbReference type="GO" id="GO:0019212">
    <property type="term" value="F:phosphatase inhibitor activity"/>
    <property type="evidence" value="ECO:0007669"/>
    <property type="project" value="TreeGrafter"/>
</dbReference>
<dbReference type="GO" id="GO:0003714">
    <property type="term" value="F:transcription corepressor activity"/>
    <property type="evidence" value="ECO:0007669"/>
    <property type="project" value="TreeGrafter"/>
</dbReference>
<dbReference type="InterPro" id="IPR052255">
    <property type="entry name" value="RNA_pol_II_subunit5-mediator"/>
</dbReference>
<evidence type="ECO:0000256" key="3">
    <source>
        <dbReference type="ARBA" id="ARBA00038295"/>
    </source>
</evidence>
<evidence type="ECO:0000256" key="2">
    <source>
        <dbReference type="ARBA" id="ARBA00023242"/>
    </source>
</evidence>
<dbReference type="InterPro" id="IPR009053">
    <property type="entry name" value="Prefoldin"/>
</dbReference>
<dbReference type="EMBL" id="GHBP01002713">
    <property type="protein sequence ID" value="NDJ93175.1"/>
    <property type="molecule type" value="Transcribed_RNA"/>
</dbReference>
<dbReference type="PANTHER" id="PTHR15111">
    <property type="entry name" value="RNA POLYMERASE II SUBUNIT 5-MEDIATING PROTEIN NNX3"/>
    <property type="match status" value="1"/>
</dbReference>
<dbReference type="GO" id="GO:0003682">
    <property type="term" value="F:chromatin binding"/>
    <property type="evidence" value="ECO:0007669"/>
    <property type="project" value="TreeGrafter"/>
</dbReference>
<dbReference type="InterPro" id="IPR004127">
    <property type="entry name" value="Prefoldin_subunit_alpha"/>
</dbReference>
<sequence>MSVYEMNNCSDILRRDLEICKNGEGYLNQCLIEHKNIKEKLTELPKHVEQDIMIPFNSVALLPSTIKHTNEYIVCIGSDVYCKKTAHQVSQFLERKISCINQELVEIGKARSILENNIKIDSNTKETVNIKEDIETFNYKNRCIQN</sequence>
<dbReference type="GO" id="GO:0005634">
    <property type="term" value="C:nucleus"/>
    <property type="evidence" value="ECO:0007669"/>
    <property type="project" value="UniProtKB-SubCell"/>
</dbReference>
<dbReference type="SUPFAM" id="SSF46579">
    <property type="entry name" value="Prefoldin"/>
    <property type="match status" value="1"/>
</dbReference>
<dbReference type="AlphaFoldDB" id="A0A6G3MGL6"/>
<evidence type="ECO:0000256" key="1">
    <source>
        <dbReference type="ARBA" id="ARBA00004123"/>
    </source>
</evidence>
<dbReference type="PANTHER" id="PTHR15111:SF0">
    <property type="entry name" value="UNCONVENTIONAL PREFOLDIN RPB5 INTERACTOR 1"/>
    <property type="match status" value="1"/>
</dbReference>